<dbReference type="Pfam" id="PF05425">
    <property type="entry name" value="CopD"/>
    <property type="match status" value="1"/>
</dbReference>
<dbReference type="AlphaFoldDB" id="A0A7K1LJ00"/>
<feature type="transmembrane region" description="Helical" evidence="7">
    <location>
        <begin position="230"/>
        <end position="251"/>
    </location>
</feature>
<reference evidence="9 10" key="1">
    <citation type="submission" date="2019-12" db="EMBL/GenBank/DDBJ databases">
        <authorList>
            <person name="Li J."/>
            <person name="Shi Y."/>
            <person name="Xu G."/>
            <person name="Xiao D."/>
            <person name="Ran X."/>
        </authorList>
    </citation>
    <scope>NUCLEOTIDE SEQUENCE [LARGE SCALE GENOMIC DNA]</scope>
    <source>
        <strain evidence="9 10">JCM 15915</strain>
    </source>
</reference>
<feature type="transmembrane region" description="Helical" evidence="7">
    <location>
        <begin position="691"/>
        <end position="714"/>
    </location>
</feature>
<dbReference type="Pfam" id="PF09678">
    <property type="entry name" value="Caa3_CtaG"/>
    <property type="match status" value="1"/>
</dbReference>
<feature type="transmembrane region" description="Helical" evidence="7">
    <location>
        <begin position="324"/>
        <end position="343"/>
    </location>
</feature>
<comment type="subcellular location">
    <subcellularLocation>
        <location evidence="1">Cell membrane</location>
        <topology evidence="1">Multi-pass membrane protein</topology>
    </subcellularLocation>
</comment>
<protein>
    <submittedName>
        <fullName evidence="9">Copper resistance protein CopD</fullName>
    </submittedName>
</protein>
<dbReference type="GO" id="GO:0005886">
    <property type="term" value="C:plasma membrane"/>
    <property type="evidence" value="ECO:0007669"/>
    <property type="project" value="UniProtKB-SubCell"/>
</dbReference>
<dbReference type="PANTHER" id="PTHR34820:SF4">
    <property type="entry name" value="INNER MEMBRANE PROTEIN YEBZ"/>
    <property type="match status" value="1"/>
</dbReference>
<dbReference type="InterPro" id="IPR019108">
    <property type="entry name" value="Caa3_assmbl_CtaG-rel"/>
</dbReference>
<evidence type="ECO:0000256" key="3">
    <source>
        <dbReference type="ARBA" id="ARBA00022692"/>
    </source>
</evidence>
<evidence type="ECO:0000313" key="10">
    <source>
        <dbReference type="Proteomes" id="UP000462152"/>
    </source>
</evidence>
<dbReference type="OrthoDB" id="5241646at2"/>
<feature type="transmembrane region" description="Helical" evidence="7">
    <location>
        <begin position="31"/>
        <end position="58"/>
    </location>
</feature>
<gene>
    <name evidence="9" type="ORF">GMA10_08065</name>
</gene>
<feature type="transmembrane region" description="Helical" evidence="7">
    <location>
        <begin position="156"/>
        <end position="177"/>
    </location>
</feature>
<feature type="transmembrane region" description="Helical" evidence="7">
    <location>
        <begin position="524"/>
        <end position="545"/>
    </location>
</feature>
<feature type="transmembrane region" description="Helical" evidence="7">
    <location>
        <begin position="641"/>
        <end position="671"/>
    </location>
</feature>
<keyword evidence="10" id="KW-1185">Reference proteome</keyword>
<evidence type="ECO:0000256" key="5">
    <source>
        <dbReference type="ARBA" id="ARBA00023136"/>
    </source>
</evidence>
<keyword evidence="5 7" id="KW-0472">Membrane</keyword>
<evidence type="ECO:0000256" key="4">
    <source>
        <dbReference type="ARBA" id="ARBA00022989"/>
    </source>
</evidence>
<dbReference type="GO" id="GO:0006825">
    <property type="term" value="P:copper ion transport"/>
    <property type="evidence" value="ECO:0007669"/>
    <property type="project" value="InterPro"/>
</dbReference>
<evidence type="ECO:0000256" key="7">
    <source>
        <dbReference type="SAM" id="Phobius"/>
    </source>
</evidence>
<accession>A0A7K1LJ00</accession>
<comment type="caution">
    <text evidence="9">The sequence shown here is derived from an EMBL/GenBank/DDBJ whole genome shotgun (WGS) entry which is preliminary data.</text>
</comment>
<feature type="transmembrane region" description="Helical" evidence="7">
    <location>
        <begin position="197"/>
        <end position="223"/>
    </location>
</feature>
<name>A0A7K1LJ00_9MICC</name>
<keyword evidence="2" id="KW-1003">Cell membrane</keyword>
<feature type="transmembrane region" description="Helical" evidence="7">
    <location>
        <begin position="78"/>
        <end position="99"/>
    </location>
</feature>
<evidence type="ECO:0000259" key="8">
    <source>
        <dbReference type="Pfam" id="PF05425"/>
    </source>
</evidence>
<dbReference type="Proteomes" id="UP000462152">
    <property type="component" value="Unassembled WGS sequence"/>
</dbReference>
<evidence type="ECO:0000256" key="2">
    <source>
        <dbReference type="ARBA" id="ARBA00022475"/>
    </source>
</evidence>
<sequence length="756" mass="81669">MTSSKPKAGGRTTAPRREVPQGLARGLHRPWLLVVPGATLVFLVVSLILSGTAAGTSLNDPGPFVRWALPVATSIHNISMAATMGALVFTVFFIPRYAADAKSTGRRRSSGRMIADSEYATSEDLAHASADEVQGIRDREAAATEEYPPFVAALNFGAVASMTWTIAAVAVLILSYADVAGTAVSSDKAFTSQLLSYMQSIAGGQEQTTIIVVAAVVTTLIFAVRQLLGLLLTLGVSMVALVALALSGHSSGGDDHMGAVNSLGLHLLGVSLWFGGLVVLAYLSRQLSGPDAGTGTVPQKKRGTLSARDRRAPMAVVVLRRYSAVALAGFVMVLFSGIINADIRIYGLSDLGTTYGALIVTKAALTLLLGIAGAAHRLYLIPRVESGAVSAFRGIWQVILAELVIMGTVSGVAVTLSRSAPPVPEELKPDASPARIITWYEMPGEPTTATWFTTWRWDWLWVAVAVLAVWFYVWAFLKVRSRGGNWNPLRLVSWIVGLAFLTFATSGSLPVYSRVLFSAHMVEHMLLTMIIPIFLVLGAPVTLFLRALEPRQDGTRGPREWILWFTHSTWSKIVTNPIVAAVNFAGSIVIFYFTPLFGVALRYHVGHEFMMAHFLLTGYMFLLVLIGIDPIPRRPQYAIRLVVLIATLGYHAFVGIALMSSNALLQASWFGNVGRPWGLSALGDQKLGGSIMWGMGEIPTMLIAVVVGVQWSIADGRLAKRIDRQADRDGDAELEAYNEMFERLNEEGTSSSRDRR</sequence>
<dbReference type="RefSeq" id="WP_129314585.1">
    <property type="nucleotide sequence ID" value="NZ_NOIQ01000002.1"/>
</dbReference>
<feature type="transmembrane region" description="Helical" evidence="7">
    <location>
        <begin position="609"/>
        <end position="629"/>
    </location>
</feature>
<dbReference type="EMBL" id="WOGT01000004">
    <property type="protein sequence ID" value="MUN55165.1"/>
    <property type="molecule type" value="Genomic_DNA"/>
</dbReference>
<feature type="transmembrane region" description="Helical" evidence="7">
    <location>
        <begin position="355"/>
        <end position="375"/>
    </location>
</feature>
<evidence type="ECO:0000256" key="6">
    <source>
        <dbReference type="SAM" id="MobiDB-lite"/>
    </source>
</evidence>
<feature type="transmembrane region" description="Helical" evidence="7">
    <location>
        <begin position="263"/>
        <end position="283"/>
    </location>
</feature>
<dbReference type="InterPro" id="IPR008457">
    <property type="entry name" value="Cu-R_CopD_dom"/>
</dbReference>
<feature type="transmembrane region" description="Helical" evidence="7">
    <location>
        <begin position="459"/>
        <end position="479"/>
    </location>
</feature>
<proteinExistence type="predicted"/>
<feature type="transmembrane region" description="Helical" evidence="7">
    <location>
        <begin position="491"/>
        <end position="512"/>
    </location>
</feature>
<organism evidence="9 10">
    <name type="scientific">Rothia koreensis</name>
    <dbReference type="NCBI Taxonomy" id="592378"/>
    <lineage>
        <taxon>Bacteria</taxon>
        <taxon>Bacillati</taxon>
        <taxon>Actinomycetota</taxon>
        <taxon>Actinomycetes</taxon>
        <taxon>Micrococcales</taxon>
        <taxon>Micrococcaceae</taxon>
        <taxon>Rothia</taxon>
    </lineage>
</organism>
<evidence type="ECO:0000256" key="1">
    <source>
        <dbReference type="ARBA" id="ARBA00004651"/>
    </source>
</evidence>
<dbReference type="PANTHER" id="PTHR34820">
    <property type="entry name" value="INNER MEMBRANE PROTEIN YEBZ"/>
    <property type="match status" value="1"/>
</dbReference>
<feature type="transmembrane region" description="Helical" evidence="7">
    <location>
        <begin position="395"/>
        <end position="416"/>
    </location>
</feature>
<feature type="region of interest" description="Disordered" evidence="6">
    <location>
        <begin position="1"/>
        <end position="20"/>
    </location>
</feature>
<dbReference type="InterPro" id="IPR032694">
    <property type="entry name" value="CopC/D"/>
</dbReference>
<feature type="transmembrane region" description="Helical" evidence="7">
    <location>
        <begin position="578"/>
        <end position="603"/>
    </location>
</feature>
<keyword evidence="3 7" id="KW-0812">Transmembrane</keyword>
<evidence type="ECO:0000313" key="9">
    <source>
        <dbReference type="EMBL" id="MUN55165.1"/>
    </source>
</evidence>
<keyword evidence="4 7" id="KW-1133">Transmembrane helix</keyword>
<feature type="domain" description="Copper resistance protein D" evidence="8">
    <location>
        <begin position="318"/>
        <end position="416"/>
    </location>
</feature>